<dbReference type="GO" id="GO:0004650">
    <property type="term" value="F:polygalacturonase activity"/>
    <property type="evidence" value="ECO:0007669"/>
    <property type="project" value="UniProtKB-EC"/>
</dbReference>
<dbReference type="EMBL" id="JACHNY010000001">
    <property type="protein sequence ID" value="MBB4616137.1"/>
    <property type="molecule type" value="Genomic_DNA"/>
</dbReference>
<name>A0A7W7AHG9_9SPHN</name>
<evidence type="ECO:0000256" key="1">
    <source>
        <dbReference type="ARBA" id="ARBA00008834"/>
    </source>
</evidence>
<evidence type="ECO:0000256" key="4">
    <source>
        <dbReference type="RuleBase" id="RU361169"/>
    </source>
</evidence>
<dbReference type="AlphaFoldDB" id="A0A7W7AHG9"/>
<dbReference type="GO" id="GO:0005975">
    <property type="term" value="P:carbohydrate metabolic process"/>
    <property type="evidence" value="ECO:0007669"/>
    <property type="project" value="InterPro"/>
</dbReference>
<feature type="signal peptide" evidence="5">
    <location>
        <begin position="1"/>
        <end position="24"/>
    </location>
</feature>
<dbReference type="PANTHER" id="PTHR31339">
    <property type="entry name" value="PECTIN LYASE-RELATED"/>
    <property type="match status" value="1"/>
</dbReference>
<evidence type="ECO:0000256" key="3">
    <source>
        <dbReference type="ARBA" id="ARBA00023295"/>
    </source>
</evidence>
<dbReference type="Gene3D" id="2.160.20.10">
    <property type="entry name" value="Single-stranded right-handed beta-helix, Pectin lyase-like"/>
    <property type="match status" value="1"/>
</dbReference>
<dbReference type="InterPro" id="IPR011050">
    <property type="entry name" value="Pectin_lyase_fold/virulence"/>
</dbReference>
<organism evidence="6 7">
    <name type="scientific">Sphingomonas abaci</name>
    <dbReference type="NCBI Taxonomy" id="237611"/>
    <lineage>
        <taxon>Bacteria</taxon>
        <taxon>Pseudomonadati</taxon>
        <taxon>Pseudomonadota</taxon>
        <taxon>Alphaproteobacteria</taxon>
        <taxon>Sphingomonadales</taxon>
        <taxon>Sphingomonadaceae</taxon>
        <taxon>Sphingomonas</taxon>
    </lineage>
</organism>
<comment type="caution">
    <text evidence="6">The sequence shown here is derived from an EMBL/GenBank/DDBJ whole genome shotgun (WGS) entry which is preliminary data.</text>
</comment>
<feature type="chain" id="PRO_5030658251" evidence="5">
    <location>
        <begin position="25"/>
        <end position="439"/>
    </location>
</feature>
<evidence type="ECO:0000256" key="5">
    <source>
        <dbReference type="SAM" id="SignalP"/>
    </source>
</evidence>
<dbReference type="RefSeq" id="WP_184110764.1">
    <property type="nucleotide sequence ID" value="NZ_JACHNY010000001.1"/>
</dbReference>
<dbReference type="InterPro" id="IPR000743">
    <property type="entry name" value="Glyco_hydro_28"/>
</dbReference>
<keyword evidence="7" id="KW-1185">Reference proteome</keyword>
<dbReference type="Proteomes" id="UP000574769">
    <property type="component" value="Unassembled WGS sequence"/>
</dbReference>
<comment type="similarity">
    <text evidence="1 4">Belongs to the glycosyl hydrolase 28 family.</text>
</comment>
<keyword evidence="2 4" id="KW-0378">Hydrolase</keyword>
<protein>
    <submittedName>
        <fullName evidence="6">Polygalacturonase</fullName>
        <ecNumber evidence="6">3.2.1.15</ecNumber>
    </submittedName>
</protein>
<dbReference type="InterPro" id="IPR012334">
    <property type="entry name" value="Pectin_lyas_fold"/>
</dbReference>
<reference evidence="6 7" key="1">
    <citation type="submission" date="2020-08" db="EMBL/GenBank/DDBJ databases">
        <title>Genomic Encyclopedia of Type Strains, Phase IV (KMG-IV): sequencing the most valuable type-strain genomes for metagenomic binning, comparative biology and taxonomic classification.</title>
        <authorList>
            <person name="Goeker M."/>
        </authorList>
    </citation>
    <scope>NUCLEOTIDE SEQUENCE [LARGE SCALE GENOMIC DNA]</scope>
    <source>
        <strain evidence="6 7">DSM 15867</strain>
    </source>
</reference>
<keyword evidence="3 4" id="KW-0326">Glycosidase</keyword>
<evidence type="ECO:0000256" key="2">
    <source>
        <dbReference type="ARBA" id="ARBA00022801"/>
    </source>
</evidence>
<keyword evidence="5" id="KW-0732">Signal</keyword>
<dbReference type="PANTHER" id="PTHR31339:SF9">
    <property type="entry name" value="PLASMIN AND FIBRONECTIN-BINDING PROTEIN A"/>
    <property type="match status" value="1"/>
</dbReference>
<dbReference type="SUPFAM" id="SSF51126">
    <property type="entry name" value="Pectin lyase-like"/>
    <property type="match status" value="1"/>
</dbReference>
<gene>
    <name evidence="6" type="ORF">GGQ96_000243</name>
</gene>
<sequence>MRQLRRFVRLGLAGASIVSIGAQAQDRRIVTEPLPPTQICTTLPATGTGDDTGRLQAAIDRCPPGAAVRLVSSATGGRFVSRPLRMASGVTLWVDRGVVLAAVSDPAAYDRGGGTCGTIAAEGHGCRPFLSFTGTRGGGIVGQGAIDGQGGATMAGHAESWWQLARRAQRQGGQQNNPRLIEVDHARDIVFHGITLRNAANFHVALDAVAGATFWGIRIDTPADARNTDGIDPGASTDITIAHSFIRTGDDNIAIKAGKGATRYVSILDDHLYWGHGLSIGSETNAGVSDILVHDMTLDGSTAGLRIKSDASRGGLVTRVRYDGVCLRGNQRPVDFDTRYDATRTGEAIPVYRDIVLHDVAGGDGALVVHGHDADHRLQLTLDGVRFAPNARWSIAFAQLAAGPGGVSPTPPGTDLPPATGPMRDCTAAWLPFPESDLP</sequence>
<proteinExistence type="inferred from homology"/>
<dbReference type="InterPro" id="IPR051801">
    <property type="entry name" value="GH28_Enzymes"/>
</dbReference>
<accession>A0A7W7AHG9</accession>
<evidence type="ECO:0000313" key="6">
    <source>
        <dbReference type="EMBL" id="MBB4616137.1"/>
    </source>
</evidence>
<dbReference type="EC" id="3.2.1.15" evidence="6"/>
<evidence type="ECO:0000313" key="7">
    <source>
        <dbReference type="Proteomes" id="UP000574769"/>
    </source>
</evidence>
<dbReference type="Pfam" id="PF00295">
    <property type="entry name" value="Glyco_hydro_28"/>
    <property type="match status" value="1"/>
</dbReference>